<dbReference type="FunFam" id="3.10.20.370:FF:000001">
    <property type="entry name" value="Retrovirus-related Pol polyprotein from transposon 17.6-like protein"/>
    <property type="match status" value="1"/>
</dbReference>
<proteinExistence type="predicted"/>
<evidence type="ECO:0000256" key="4">
    <source>
        <dbReference type="ARBA" id="ARBA00022759"/>
    </source>
</evidence>
<keyword evidence="4" id="KW-0378">Hydrolase</keyword>
<dbReference type="EMBL" id="GECU01008908">
    <property type="protein sequence ID" value="JAS98798.1"/>
    <property type="molecule type" value="Transcribed_RNA"/>
</dbReference>
<gene>
    <name evidence="9" type="ORF">g.32028</name>
    <name evidence="12" type="ORF">g.32029</name>
    <name evidence="10" type="ORF">g.32030</name>
    <name evidence="11" type="ORF">g.32031</name>
</gene>
<dbReference type="FunFam" id="1.10.340.70:FF:000001">
    <property type="entry name" value="Retrovirus-related Pol polyprotein from transposon gypsy-like Protein"/>
    <property type="match status" value="1"/>
</dbReference>
<dbReference type="InterPro" id="IPR036397">
    <property type="entry name" value="RNaseH_sf"/>
</dbReference>
<dbReference type="PROSITE" id="PS50994">
    <property type="entry name" value="INTEGRASE"/>
    <property type="match status" value="1"/>
</dbReference>
<evidence type="ECO:0000256" key="6">
    <source>
        <dbReference type="ARBA" id="ARBA00023268"/>
    </source>
</evidence>
<evidence type="ECO:0000313" key="12">
    <source>
        <dbReference type="EMBL" id="JAS98798.1"/>
    </source>
</evidence>
<evidence type="ECO:0000259" key="7">
    <source>
        <dbReference type="PROSITE" id="PS50878"/>
    </source>
</evidence>
<dbReference type="PROSITE" id="PS50878">
    <property type="entry name" value="RT_POL"/>
    <property type="match status" value="1"/>
</dbReference>
<name>A0A1B6HC38_9HEMI</name>
<dbReference type="InterPro" id="IPR000477">
    <property type="entry name" value="RT_dom"/>
</dbReference>
<dbReference type="EC" id="2.7.7.49" evidence="1"/>
<dbReference type="PANTHER" id="PTHR37984">
    <property type="entry name" value="PROTEIN CBG26694"/>
    <property type="match status" value="1"/>
</dbReference>
<evidence type="ECO:0000259" key="8">
    <source>
        <dbReference type="PROSITE" id="PS50994"/>
    </source>
</evidence>
<dbReference type="GO" id="GO:0004519">
    <property type="term" value="F:endonuclease activity"/>
    <property type="evidence" value="ECO:0007669"/>
    <property type="project" value="UniProtKB-KW"/>
</dbReference>
<dbReference type="EMBL" id="GECU01018857">
    <property type="protein sequence ID" value="JAS88849.1"/>
    <property type="molecule type" value="Transcribed_RNA"/>
</dbReference>
<dbReference type="Gene3D" id="3.30.420.10">
    <property type="entry name" value="Ribonuclease H-like superfamily/Ribonuclease H"/>
    <property type="match status" value="1"/>
</dbReference>
<dbReference type="SUPFAM" id="SSF56672">
    <property type="entry name" value="DNA/RNA polymerases"/>
    <property type="match status" value="1"/>
</dbReference>
<feature type="domain" description="Reverse transcriptase" evidence="7">
    <location>
        <begin position="1"/>
        <end position="60"/>
    </location>
</feature>
<keyword evidence="4" id="KW-0255">Endonuclease</keyword>
<keyword evidence="2" id="KW-0808">Transferase</keyword>
<evidence type="ECO:0000256" key="1">
    <source>
        <dbReference type="ARBA" id="ARBA00012493"/>
    </source>
</evidence>
<feature type="non-terminal residue" evidence="9">
    <location>
        <position position="1"/>
    </location>
</feature>
<dbReference type="GO" id="GO:0003964">
    <property type="term" value="F:RNA-directed DNA polymerase activity"/>
    <property type="evidence" value="ECO:0007669"/>
    <property type="project" value="UniProtKB-KW"/>
</dbReference>
<sequence length="730" mass="85041">IKFQYCMNFVDDLIVFSKSLEEHIIHLKEVIKRLSDHNLTVNPSKVKFAYKEVSFLGHKISKNQIKIDPERTVAIREFEPPKNVKQVSRFIGMVSYFSKYIKDYAKIASPLNELRKKKVKFNWTVECNDSFVKLKSCISNPPVLRIADFNKPFILMCDASEIGLGSTLLQEFNGDRLPIAYYSKKFTDAEKCMSVYEKEALSVILSMEKFHSYLEIQPFLLITDNSALSWVLGHFRKLGRLGRWVERILSLPFRVQHVKGSDNKVADCLSRMHEIVLDEANNKNKISTDNSNKKNKQYKKHRCVNKKVVKDDKIDVIQLNVIKDFPLAFTKIVQHQKNDVEIQDIVKSIERKENSDKFYLNKGVLMFRISDRNKGKIYLPKMLIEMIFNYYHSSVLGGHPGIKRTIAKVTEHFYRPNLVNEIKNKIKNCALCKMSKPAQRIYEGQLIATHAKQALERIYIDIFGSLVRTKDGYNNILIVVDDMTRYCWLIPLRNCKSISVIRKLEEIVFNNFSTCQVLVSDNGSCFKSEEFKQFCFKYGIEHHKLVPYKPSGNRSERYLRNLKSMLQAFYHDKQDMWNKDLNYLQMSLNTALNESINSTPFKLMFNHSPNHALSNLWRINDLIDNKVTPQEISIKIKNAIKNVKKSVEHNRGRVRYSEEKVKHPFKLGSKVFLKTHFLSNKANKFQNKLGLRYTGIYSVIYFLNPVVVLIQKIGEPHIVKRAHISQLKPA</sequence>
<dbReference type="InterPro" id="IPR050951">
    <property type="entry name" value="Retrovirus_Pol_polyprotein"/>
</dbReference>
<evidence type="ECO:0000313" key="11">
    <source>
        <dbReference type="EMBL" id="JAS93198.1"/>
    </source>
</evidence>
<evidence type="ECO:0000256" key="3">
    <source>
        <dbReference type="ARBA" id="ARBA00022722"/>
    </source>
</evidence>
<dbReference type="InterPro" id="IPR001584">
    <property type="entry name" value="Integrase_cat-core"/>
</dbReference>
<evidence type="ECO:0000313" key="9">
    <source>
        <dbReference type="EMBL" id="JAS72241.1"/>
    </source>
</evidence>
<dbReference type="Pfam" id="PF17921">
    <property type="entry name" value="Integrase_H2C2"/>
    <property type="match status" value="1"/>
</dbReference>
<dbReference type="GO" id="GO:0003676">
    <property type="term" value="F:nucleic acid binding"/>
    <property type="evidence" value="ECO:0007669"/>
    <property type="project" value="InterPro"/>
</dbReference>
<dbReference type="CDD" id="cd09274">
    <property type="entry name" value="RNase_HI_RT_Ty3"/>
    <property type="match status" value="1"/>
</dbReference>
<dbReference type="AlphaFoldDB" id="A0A1B6HC38"/>
<dbReference type="Gene3D" id="3.30.70.270">
    <property type="match status" value="2"/>
</dbReference>
<protein>
    <recommendedName>
        <fullName evidence="1">RNA-directed DNA polymerase</fullName>
        <ecNumber evidence="1">2.7.7.49</ecNumber>
    </recommendedName>
</protein>
<keyword evidence="3" id="KW-0540">Nuclease</keyword>
<evidence type="ECO:0000256" key="2">
    <source>
        <dbReference type="ARBA" id="ARBA00022695"/>
    </source>
</evidence>
<evidence type="ECO:0000256" key="5">
    <source>
        <dbReference type="ARBA" id="ARBA00022918"/>
    </source>
</evidence>
<dbReference type="EMBL" id="GECU01035465">
    <property type="protein sequence ID" value="JAS72241.1"/>
    <property type="molecule type" value="Transcribed_RNA"/>
</dbReference>
<organism evidence="9">
    <name type="scientific">Homalodisca liturata</name>
    <dbReference type="NCBI Taxonomy" id="320908"/>
    <lineage>
        <taxon>Eukaryota</taxon>
        <taxon>Metazoa</taxon>
        <taxon>Ecdysozoa</taxon>
        <taxon>Arthropoda</taxon>
        <taxon>Hexapoda</taxon>
        <taxon>Insecta</taxon>
        <taxon>Pterygota</taxon>
        <taxon>Neoptera</taxon>
        <taxon>Paraneoptera</taxon>
        <taxon>Hemiptera</taxon>
        <taxon>Auchenorrhyncha</taxon>
        <taxon>Membracoidea</taxon>
        <taxon>Cicadellidae</taxon>
        <taxon>Cicadellinae</taxon>
        <taxon>Proconiini</taxon>
        <taxon>Homalodisca</taxon>
    </lineage>
</organism>
<dbReference type="Pfam" id="PF17919">
    <property type="entry name" value="RT_RNaseH_2"/>
    <property type="match status" value="1"/>
</dbReference>
<keyword evidence="6" id="KW-0511">Multifunctional enzyme</keyword>
<reference evidence="9" key="1">
    <citation type="submission" date="2015-11" db="EMBL/GenBank/DDBJ databases">
        <title>De novo transcriptome assembly of four potential Pierce s Disease insect vectors from Arizona vineyards.</title>
        <authorList>
            <person name="Tassone E.E."/>
        </authorList>
    </citation>
    <scope>NUCLEOTIDE SEQUENCE</scope>
</reference>
<dbReference type="EMBL" id="GECU01014508">
    <property type="protein sequence ID" value="JAS93198.1"/>
    <property type="molecule type" value="Transcribed_RNA"/>
</dbReference>
<dbReference type="InterPro" id="IPR043502">
    <property type="entry name" value="DNA/RNA_pol_sf"/>
</dbReference>
<dbReference type="InterPro" id="IPR043128">
    <property type="entry name" value="Rev_trsase/Diguanyl_cyclase"/>
</dbReference>
<keyword evidence="5" id="KW-0695">RNA-directed DNA polymerase</keyword>
<dbReference type="Pfam" id="PF00078">
    <property type="entry name" value="RVT_1"/>
    <property type="match status" value="1"/>
</dbReference>
<dbReference type="PANTHER" id="PTHR37984:SF5">
    <property type="entry name" value="PROTEIN NYNRIN-LIKE"/>
    <property type="match status" value="1"/>
</dbReference>
<evidence type="ECO:0000313" key="10">
    <source>
        <dbReference type="EMBL" id="JAS88849.1"/>
    </source>
</evidence>
<dbReference type="Pfam" id="PF00665">
    <property type="entry name" value="rve"/>
    <property type="match status" value="1"/>
</dbReference>
<feature type="domain" description="Integrase catalytic" evidence="8">
    <location>
        <begin position="448"/>
        <end position="608"/>
    </location>
</feature>
<accession>A0A1B6HC38</accession>
<dbReference type="InterPro" id="IPR041577">
    <property type="entry name" value="RT_RNaseH_2"/>
</dbReference>
<dbReference type="SUPFAM" id="SSF53098">
    <property type="entry name" value="Ribonuclease H-like"/>
    <property type="match status" value="1"/>
</dbReference>
<dbReference type="GO" id="GO:0042575">
    <property type="term" value="C:DNA polymerase complex"/>
    <property type="evidence" value="ECO:0007669"/>
    <property type="project" value="UniProtKB-ARBA"/>
</dbReference>
<dbReference type="FunFam" id="3.30.70.270:FF:000020">
    <property type="entry name" value="Transposon Tf2-6 polyprotein-like Protein"/>
    <property type="match status" value="1"/>
</dbReference>
<dbReference type="Gene3D" id="3.10.20.370">
    <property type="match status" value="1"/>
</dbReference>
<dbReference type="InterPro" id="IPR012337">
    <property type="entry name" value="RNaseH-like_sf"/>
</dbReference>
<keyword evidence="2" id="KW-0548">Nucleotidyltransferase</keyword>
<dbReference type="GO" id="GO:0015074">
    <property type="term" value="P:DNA integration"/>
    <property type="evidence" value="ECO:0007669"/>
    <property type="project" value="InterPro"/>
</dbReference>
<dbReference type="InterPro" id="IPR041588">
    <property type="entry name" value="Integrase_H2C2"/>
</dbReference>
<dbReference type="Gene3D" id="1.10.340.70">
    <property type="match status" value="1"/>
</dbReference>